<dbReference type="EMBL" id="JMCC02000061">
    <property type="protein sequence ID" value="KIG15026.1"/>
    <property type="molecule type" value="Genomic_DNA"/>
</dbReference>
<organism evidence="2 3">
    <name type="scientific">Enhygromyxa salina</name>
    <dbReference type="NCBI Taxonomy" id="215803"/>
    <lineage>
        <taxon>Bacteria</taxon>
        <taxon>Pseudomonadati</taxon>
        <taxon>Myxococcota</taxon>
        <taxon>Polyangia</taxon>
        <taxon>Nannocystales</taxon>
        <taxon>Nannocystaceae</taxon>
        <taxon>Enhygromyxa</taxon>
    </lineage>
</organism>
<gene>
    <name evidence="2" type="ORF">DB30_06058</name>
</gene>
<name>A0A0C2CV90_9BACT</name>
<dbReference type="AlphaFoldDB" id="A0A0C2CV90"/>
<accession>A0A0C2CV90</accession>
<evidence type="ECO:0000313" key="3">
    <source>
        <dbReference type="Proteomes" id="UP000031599"/>
    </source>
</evidence>
<feature type="region of interest" description="Disordered" evidence="1">
    <location>
        <begin position="20"/>
        <end position="43"/>
    </location>
</feature>
<evidence type="ECO:0000313" key="2">
    <source>
        <dbReference type="EMBL" id="KIG15026.1"/>
    </source>
</evidence>
<comment type="caution">
    <text evidence="2">The sequence shown here is derived from an EMBL/GenBank/DDBJ whole genome shotgun (WGS) entry which is preliminary data.</text>
</comment>
<evidence type="ECO:0000256" key="1">
    <source>
        <dbReference type="SAM" id="MobiDB-lite"/>
    </source>
</evidence>
<dbReference type="Proteomes" id="UP000031599">
    <property type="component" value="Unassembled WGS sequence"/>
</dbReference>
<protein>
    <submittedName>
        <fullName evidence="2">Uncharacterized protein</fullName>
    </submittedName>
</protein>
<sequence length="43" mass="4526">MVRGGREQLPGGFRHLGSAEFLGRDESSDHAVASSSLGFPPRG</sequence>
<proteinExistence type="predicted"/>
<reference evidence="2 3" key="1">
    <citation type="submission" date="2014-12" db="EMBL/GenBank/DDBJ databases">
        <title>Genome assembly of Enhygromyxa salina DSM 15201.</title>
        <authorList>
            <person name="Sharma G."/>
            <person name="Subramanian S."/>
        </authorList>
    </citation>
    <scope>NUCLEOTIDE SEQUENCE [LARGE SCALE GENOMIC DNA]</scope>
    <source>
        <strain evidence="2 3">DSM 15201</strain>
    </source>
</reference>